<evidence type="ECO:0000256" key="3">
    <source>
        <dbReference type="ARBA" id="ARBA00022603"/>
    </source>
</evidence>
<reference evidence="6 7" key="1">
    <citation type="submission" date="2018-08" db="EMBL/GenBank/DDBJ databases">
        <title>The draft genome squence of Brumimicrobium sp. N62.</title>
        <authorList>
            <person name="Du Z.-J."/>
            <person name="Luo H.-R."/>
        </authorList>
    </citation>
    <scope>NUCLEOTIDE SEQUENCE [LARGE SCALE GENOMIC DNA]</scope>
    <source>
        <strain evidence="6 7">N62</strain>
    </source>
</reference>
<dbReference type="PIRSF" id="PIRSF000401">
    <property type="entry name" value="RPL11_MTase"/>
    <property type="match status" value="1"/>
</dbReference>
<keyword evidence="5" id="KW-0949">S-adenosyl-L-methionine</keyword>
<dbReference type="Pfam" id="PF06325">
    <property type="entry name" value="PrmA"/>
    <property type="match status" value="1"/>
</dbReference>
<dbReference type="CDD" id="cd02440">
    <property type="entry name" value="AdoMet_MTases"/>
    <property type="match status" value="1"/>
</dbReference>
<comment type="caution">
    <text evidence="6">The sequence shown here is derived from an EMBL/GenBank/DDBJ whole genome shotgun (WGS) entry which is preliminary data.</text>
</comment>
<accession>A0A3E1EV72</accession>
<evidence type="ECO:0000313" key="7">
    <source>
        <dbReference type="Proteomes" id="UP000257127"/>
    </source>
</evidence>
<dbReference type="GO" id="GO:0008276">
    <property type="term" value="F:protein methyltransferase activity"/>
    <property type="evidence" value="ECO:0007669"/>
    <property type="project" value="InterPro"/>
</dbReference>
<evidence type="ECO:0000313" key="6">
    <source>
        <dbReference type="EMBL" id="RFC53464.1"/>
    </source>
</evidence>
<dbReference type="GO" id="GO:0032259">
    <property type="term" value="P:methylation"/>
    <property type="evidence" value="ECO:0007669"/>
    <property type="project" value="UniProtKB-KW"/>
</dbReference>
<dbReference type="Proteomes" id="UP000257127">
    <property type="component" value="Unassembled WGS sequence"/>
</dbReference>
<protein>
    <submittedName>
        <fullName evidence="6">50S ribosomal protein L11 methyltransferase</fullName>
    </submittedName>
</protein>
<dbReference type="InterPro" id="IPR004498">
    <property type="entry name" value="Ribosomal_PrmA_MeTrfase"/>
</dbReference>
<gene>
    <name evidence="6" type="ORF">DXU93_13625</name>
</gene>
<dbReference type="PANTHER" id="PTHR43648:SF1">
    <property type="entry name" value="ELECTRON TRANSFER FLAVOPROTEIN BETA SUBUNIT LYSINE METHYLTRANSFERASE"/>
    <property type="match status" value="1"/>
</dbReference>
<keyword evidence="2" id="KW-0963">Cytoplasm</keyword>
<keyword evidence="4 6" id="KW-0808">Transferase</keyword>
<dbReference type="EMBL" id="QURB01000009">
    <property type="protein sequence ID" value="RFC53464.1"/>
    <property type="molecule type" value="Genomic_DNA"/>
</dbReference>
<dbReference type="Gene3D" id="3.40.50.150">
    <property type="entry name" value="Vaccinia Virus protein VP39"/>
    <property type="match status" value="1"/>
</dbReference>
<dbReference type="GO" id="GO:0005840">
    <property type="term" value="C:ribosome"/>
    <property type="evidence" value="ECO:0007669"/>
    <property type="project" value="UniProtKB-KW"/>
</dbReference>
<dbReference type="SUPFAM" id="SSF53335">
    <property type="entry name" value="S-adenosyl-L-methionine-dependent methyltransferases"/>
    <property type="match status" value="1"/>
</dbReference>
<dbReference type="NCBIfam" id="NF001785">
    <property type="entry name" value="PRK00517.2-2"/>
    <property type="match status" value="1"/>
</dbReference>
<comment type="similarity">
    <text evidence="1">Belongs to the methyltransferase superfamily. PrmA family.</text>
</comment>
<dbReference type="InterPro" id="IPR029063">
    <property type="entry name" value="SAM-dependent_MTases_sf"/>
</dbReference>
<evidence type="ECO:0000256" key="1">
    <source>
        <dbReference type="ARBA" id="ARBA00009741"/>
    </source>
</evidence>
<evidence type="ECO:0000256" key="5">
    <source>
        <dbReference type="ARBA" id="ARBA00022691"/>
    </source>
</evidence>
<dbReference type="OrthoDB" id="9785995at2"/>
<name>A0A3E1EV72_9FLAO</name>
<keyword evidence="6" id="KW-0687">Ribonucleoprotein</keyword>
<keyword evidence="7" id="KW-1185">Reference proteome</keyword>
<dbReference type="InterPro" id="IPR050078">
    <property type="entry name" value="Ribosomal_L11_MeTrfase_PrmA"/>
</dbReference>
<evidence type="ECO:0000256" key="2">
    <source>
        <dbReference type="ARBA" id="ARBA00022490"/>
    </source>
</evidence>
<proteinExistence type="inferred from homology"/>
<keyword evidence="3 6" id="KW-0489">Methyltransferase</keyword>
<dbReference type="AlphaFoldDB" id="A0A3E1EV72"/>
<sequence length="278" mass="31508">MDYIKVTLNISPKQPWTDIITQELADINFDSFMEEDNMLQAFVAEESFNENNLNAILDNYSSQEVEIKIHKEHIENQNWNAVWESDYAPVSVDQDLIIRAPFHEKEEQYKMSIEIQPQMSFGTGHHQTTYLLSKNLLDIDFQGKSVLDVGTGTGVLGILASLKGATRVFGTDIEEGAVENAIENCGRNDISNFEIIKGDIGCVPEEKFDILIANINKNVLKEHMPSYATLTKTDGIVFLSGFFETDVDELSAHAEKYNFKTEQVFTKETWAVIQLIKK</sequence>
<organism evidence="6 7">
    <name type="scientific">Brumimicrobium aurantiacum</name>
    <dbReference type="NCBI Taxonomy" id="1737063"/>
    <lineage>
        <taxon>Bacteria</taxon>
        <taxon>Pseudomonadati</taxon>
        <taxon>Bacteroidota</taxon>
        <taxon>Flavobacteriia</taxon>
        <taxon>Flavobacteriales</taxon>
        <taxon>Crocinitomicaceae</taxon>
        <taxon>Brumimicrobium</taxon>
    </lineage>
</organism>
<keyword evidence="6" id="KW-0689">Ribosomal protein</keyword>
<dbReference type="PANTHER" id="PTHR43648">
    <property type="entry name" value="ELECTRON TRANSFER FLAVOPROTEIN BETA SUBUNIT LYSINE METHYLTRANSFERASE"/>
    <property type="match status" value="1"/>
</dbReference>
<dbReference type="RefSeq" id="WP_116881856.1">
    <property type="nucleotide sequence ID" value="NZ_QURB01000009.1"/>
</dbReference>
<evidence type="ECO:0000256" key="4">
    <source>
        <dbReference type="ARBA" id="ARBA00022679"/>
    </source>
</evidence>